<accession>A0ABS3QJW6</accession>
<protein>
    <submittedName>
        <fullName evidence="1">SusD/RagB family nutrient-binding outer membrane lipoprotein</fullName>
    </submittedName>
</protein>
<name>A0ABS3QJW6_9BACT</name>
<gene>
    <name evidence="1" type="ORF">J4E00_20955</name>
</gene>
<dbReference type="Proteomes" id="UP000664369">
    <property type="component" value="Unassembled WGS sequence"/>
</dbReference>
<dbReference type="EMBL" id="JAGETZ010000011">
    <property type="protein sequence ID" value="MBO2011548.1"/>
    <property type="molecule type" value="Genomic_DNA"/>
</dbReference>
<dbReference type="InterPro" id="IPR011990">
    <property type="entry name" value="TPR-like_helical_dom_sf"/>
</dbReference>
<dbReference type="Pfam" id="PF12771">
    <property type="entry name" value="SusD-like_2"/>
    <property type="match status" value="1"/>
</dbReference>
<comment type="caution">
    <text evidence="1">The sequence shown here is derived from an EMBL/GenBank/DDBJ whole genome shotgun (WGS) entry which is preliminary data.</text>
</comment>
<keyword evidence="2" id="KW-1185">Reference proteome</keyword>
<reference evidence="1 2" key="1">
    <citation type="submission" date="2021-03" db="EMBL/GenBank/DDBJ databases">
        <authorList>
            <person name="Kim M.K."/>
        </authorList>
    </citation>
    <scope>NUCLEOTIDE SEQUENCE [LARGE SCALE GENOMIC DNA]</scope>
    <source>
        <strain evidence="1 2">BT442</strain>
    </source>
</reference>
<sequence length="558" mass="60517">MKPLFKVLFAAALATATTGCKDFLDINDNPNVATSVTPDALLANALVTTAAIYTGGISAGSNYNSYASFAAGYWGKSGTVSGFSQERTYIYSTTYYQALWNNTYDNLNDYQQIQNLGGTTYPNHAAIARIMKVYNYLLLVDEYGDIPYTNALKGLDNTNPTYDKAADIYKDLVVQLKGAVADINTAAANDDALVVGNEDVVFGGGTTGMLRWKRFANSLRLRILLRESSTNDAALNAYVATEMNALRTDATDGFIDRDVVVQPSYTANTNQQNPFYDRYGFAAGATRAQSEYSYVMPTNYIIRQYLDNNDPRIAQLYRQGQKQDASGTTATAAYVGTDLGEGTPPQFNPGDCGCVTVGSRFLQGGTFLRSATAPTVLMLLSEHLFSKSEAEIRGLWTGTPDDALAQTDYQNGILASFVTTYRDGNTAPAAPVATNTALAGVTQYNTYMAANTSNGLVNWAAVSTTVPEEAGANAGVTPRTVSKTDKILYQKYLAENTLASVEAWDDYRRTAQPKFKRALTPNPLPNRLFYPQTEVSTNLANIPTGVTSASKIFWDVLD</sequence>
<keyword evidence="1" id="KW-0449">Lipoprotein</keyword>
<dbReference type="InterPro" id="IPR041662">
    <property type="entry name" value="SusD-like_2"/>
</dbReference>
<dbReference type="RefSeq" id="WP_208177234.1">
    <property type="nucleotide sequence ID" value="NZ_JAGETZ010000011.1"/>
</dbReference>
<dbReference type="PROSITE" id="PS51257">
    <property type="entry name" value="PROKAR_LIPOPROTEIN"/>
    <property type="match status" value="1"/>
</dbReference>
<evidence type="ECO:0000313" key="2">
    <source>
        <dbReference type="Proteomes" id="UP000664369"/>
    </source>
</evidence>
<evidence type="ECO:0000313" key="1">
    <source>
        <dbReference type="EMBL" id="MBO2011548.1"/>
    </source>
</evidence>
<organism evidence="1 2">
    <name type="scientific">Hymenobacter negativus</name>
    <dbReference type="NCBI Taxonomy" id="2795026"/>
    <lineage>
        <taxon>Bacteria</taxon>
        <taxon>Pseudomonadati</taxon>
        <taxon>Bacteroidota</taxon>
        <taxon>Cytophagia</taxon>
        <taxon>Cytophagales</taxon>
        <taxon>Hymenobacteraceae</taxon>
        <taxon>Hymenobacter</taxon>
    </lineage>
</organism>
<dbReference type="SUPFAM" id="SSF48452">
    <property type="entry name" value="TPR-like"/>
    <property type="match status" value="1"/>
</dbReference>
<dbReference type="Gene3D" id="1.25.40.390">
    <property type="match status" value="1"/>
</dbReference>
<proteinExistence type="predicted"/>